<dbReference type="Gene3D" id="3.40.190.10">
    <property type="entry name" value="Periplasmic binding protein-like II"/>
    <property type="match status" value="2"/>
</dbReference>
<feature type="domain" description="Solute-binding protein family 3/N-terminal" evidence="4">
    <location>
        <begin position="62"/>
        <end position="284"/>
    </location>
</feature>
<dbReference type="PANTHER" id="PTHR30085">
    <property type="entry name" value="AMINO ACID ABC TRANSPORTER PERMEASE"/>
    <property type="match status" value="1"/>
</dbReference>
<reference evidence="5 6" key="1">
    <citation type="journal article" date="2010" name="J. Bacteriol.">
        <title>Complete genome sequence of "Candidatus Puniceispirillum marinum" IMCC1322, a representative of the SAR116 clade in the Alphaproteobacteria.</title>
        <authorList>
            <person name="Oh H.M."/>
            <person name="Kwon K.K."/>
            <person name="Kang I."/>
            <person name="Kang S.G."/>
            <person name="Lee J.H."/>
            <person name="Kim S.J."/>
            <person name="Cho J.C."/>
        </authorList>
    </citation>
    <scope>NUCLEOTIDE SEQUENCE [LARGE SCALE GENOMIC DNA]</scope>
    <source>
        <strain evidence="5 6">IMCC1322</strain>
    </source>
</reference>
<evidence type="ECO:0000313" key="6">
    <source>
        <dbReference type="Proteomes" id="UP000007460"/>
    </source>
</evidence>
<dbReference type="AlphaFoldDB" id="D5BTT9"/>
<evidence type="ECO:0000259" key="4">
    <source>
        <dbReference type="SMART" id="SM00062"/>
    </source>
</evidence>
<dbReference type="eggNOG" id="COG0834">
    <property type="taxonomic scope" value="Bacteria"/>
</dbReference>
<sequence>MMFYFGQRRKILYVNIFQERKMLKKIALGMAAASVAFVPLAVSADGHKCTNDTWNKIMSRGKIVVGVKADYKPWGYRNSDGSLVGMEIDMAKDVAAKMGVELEMVPVQSSNRMQFLEQGKTDLLIATMSDRQDRREIVGIVGPNYYTSGTNVMAPKALGLTSWEDLRGKPVCGKQGAFYNQIVEERYGAQVIAFTGNAEAKQALRDKKCIAWVYDDSSIGSDLSSGQYDDFEMPLQSEDDNPWALAVPLGERNCVFGRFMSGMQFQWHQDGSLIELEKKWGIKPTQFLVNYNNRMKDWLAD</sequence>
<protein>
    <submittedName>
        <fullName evidence="5">Polar amino acid uptake family ABC transporter, periplasmic substrate-binding protein</fullName>
        <ecNumber evidence="5">4.2.1.51</ecNumber>
    </submittedName>
</protein>
<keyword evidence="2" id="KW-0813">Transport</keyword>
<dbReference type="EMBL" id="CP001751">
    <property type="protein sequence ID" value="ADE39686.1"/>
    <property type="molecule type" value="Genomic_DNA"/>
</dbReference>
<dbReference type="FunFam" id="3.40.190.10:FF:000690">
    <property type="entry name" value="Polar amino acid uptake family ABC transporter, periplasmic substrate-binding protein"/>
    <property type="match status" value="1"/>
</dbReference>
<dbReference type="Proteomes" id="UP000007460">
    <property type="component" value="Chromosome"/>
</dbReference>
<dbReference type="CDD" id="cd13693">
    <property type="entry name" value="PBP2_polar_AA"/>
    <property type="match status" value="1"/>
</dbReference>
<evidence type="ECO:0000256" key="1">
    <source>
        <dbReference type="ARBA" id="ARBA00010333"/>
    </source>
</evidence>
<name>D5BTT9_PUNMI</name>
<evidence type="ECO:0000256" key="2">
    <source>
        <dbReference type="ARBA" id="ARBA00022448"/>
    </source>
</evidence>
<evidence type="ECO:0000256" key="3">
    <source>
        <dbReference type="ARBA" id="ARBA00022729"/>
    </source>
</evidence>
<dbReference type="SUPFAM" id="SSF53850">
    <property type="entry name" value="Periplasmic binding protein-like II"/>
    <property type="match status" value="1"/>
</dbReference>
<dbReference type="PANTHER" id="PTHR30085:SF6">
    <property type="entry name" value="ABC TRANSPORTER GLUTAMINE-BINDING PROTEIN GLNH"/>
    <property type="match status" value="1"/>
</dbReference>
<dbReference type="STRING" id="488538.SAR116_1443"/>
<dbReference type="GO" id="GO:0030288">
    <property type="term" value="C:outer membrane-bounded periplasmic space"/>
    <property type="evidence" value="ECO:0007669"/>
    <property type="project" value="TreeGrafter"/>
</dbReference>
<keyword evidence="6" id="KW-1185">Reference proteome</keyword>
<dbReference type="GO" id="GO:0006865">
    <property type="term" value="P:amino acid transport"/>
    <property type="evidence" value="ECO:0007669"/>
    <property type="project" value="TreeGrafter"/>
</dbReference>
<dbReference type="GO" id="GO:0004664">
    <property type="term" value="F:prephenate dehydratase activity"/>
    <property type="evidence" value="ECO:0007669"/>
    <property type="project" value="UniProtKB-EC"/>
</dbReference>
<evidence type="ECO:0000313" key="5">
    <source>
        <dbReference type="EMBL" id="ADE39686.1"/>
    </source>
</evidence>
<dbReference type="KEGG" id="apb:SAR116_1443"/>
<dbReference type="EC" id="4.2.1.51" evidence="5"/>
<organism evidence="5 6">
    <name type="scientific">Puniceispirillum marinum (strain IMCC1322)</name>
    <dbReference type="NCBI Taxonomy" id="488538"/>
    <lineage>
        <taxon>Bacteria</taxon>
        <taxon>Pseudomonadati</taxon>
        <taxon>Pseudomonadota</taxon>
        <taxon>Alphaproteobacteria</taxon>
        <taxon>Candidatus Puniceispirillales</taxon>
        <taxon>Candidatus Puniceispirillaceae</taxon>
        <taxon>Candidatus Puniceispirillum</taxon>
    </lineage>
</organism>
<dbReference type="InterPro" id="IPR051455">
    <property type="entry name" value="Bact_solute-bind_prot3"/>
</dbReference>
<gene>
    <name evidence="5" type="ordered locus">SAR116_1443</name>
</gene>
<comment type="similarity">
    <text evidence="1">Belongs to the bacterial solute-binding protein 3 family.</text>
</comment>
<dbReference type="InterPro" id="IPR001638">
    <property type="entry name" value="Solute-binding_3/MltF_N"/>
</dbReference>
<dbReference type="Pfam" id="PF00497">
    <property type="entry name" value="SBP_bac_3"/>
    <property type="match status" value="1"/>
</dbReference>
<dbReference type="HOGENOM" id="CLU_019602_18_4_5"/>
<accession>D5BTT9</accession>
<keyword evidence="5" id="KW-0456">Lyase</keyword>
<keyword evidence="3" id="KW-0732">Signal</keyword>
<dbReference type="SMART" id="SM00062">
    <property type="entry name" value="PBPb"/>
    <property type="match status" value="1"/>
</dbReference>
<dbReference type="GO" id="GO:0005576">
    <property type="term" value="C:extracellular region"/>
    <property type="evidence" value="ECO:0007669"/>
    <property type="project" value="TreeGrafter"/>
</dbReference>
<proteinExistence type="inferred from homology"/>